<evidence type="ECO:0000259" key="2">
    <source>
        <dbReference type="Pfam" id="PF06580"/>
    </source>
</evidence>
<dbReference type="AlphaFoldDB" id="C6X7P3"/>
<keyword evidence="1" id="KW-0812">Transmembrane</keyword>
<gene>
    <name evidence="3" type="ordered locus">Msip34_0036</name>
</gene>
<feature type="transmembrane region" description="Helical" evidence="1">
    <location>
        <begin position="125"/>
        <end position="144"/>
    </location>
</feature>
<dbReference type="EMBL" id="CP001674">
    <property type="protein sequence ID" value="ACT49285.1"/>
    <property type="molecule type" value="Genomic_DNA"/>
</dbReference>
<keyword evidence="1" id="KW-0472">Membrane</keyword>
<accession>C6X7P3</accession>
<keyword evidence="4" id="KW-1185">Reference proteome</keyword>
<keyword evidence="3" id="KW-0418">Kinase</keyword>
<dbReference type="HOGENOM" id="CLU_020473_1_1_4"/>
<protein>
    <submittedName>
        <fullName evidence="3">Histidine kinase internal region</fullName>
    </submittedName>
</protein>
<feature type="transmembrane region" description="Helical" evidence="1">
    <location>
        <begin position="31"/>
        <end position="49"/>
    </location>
</feature>
<reference evidence="4" key="1">
    <citation type="submission" date="2009-07" db="EMBL/GenBank/DDBJ databases">
        <title>Complete sequence of chromosome of Methylovorus sp. SIP3-4.</title>
        <authorList>
            <person name="Lucas S."/>
            <person name="Copeland A."/>
            <person name="Lapidus A."/>
            <person name="Glavina del Rio T."/>
            <person name="Tice H."/>
            <person name="Bruce D."/>
            <person name="Goodwin L."/>
            <person name="Pitluck S."/>
            <person name="Clum A."/>
            <person name="Larimer F."/>
            <person name="Land M."/>
            <person name="Hauser L."/>
            <person name="Kyrpides N."/>
            <person name="Mikhailova N."/>
            <person name="Kayluzhnaya M."/>
            <person name="Chistoserdova L."/>
        </authorList>
    </citation>
    <scope>NUCLEOTIDE SEQUENCE [LARGE SCALE GENOMIC DNA]</scope>
    <source>
        <strain evidence="4">SIP3-4</strain>
    </source>
</reference>
<dbReference type="KEGG" id="mei:Msip34_0036"/>
<evidence type="ECO:0000313" key="4">
    <source>
        <dbReference type="Proteomes" id="UP000002743"/>
    </source>
</evidence>
<proteinExistence type="predicted"/>
<dbReference type="GO" id="GO:0000155">
    <property type="term" value="F:phosphorelay sensor kinase activity"/>
    <property type="evidence" value="ECO:0007669"/>
    <property type="project" value="InterPro"/>
</dbReference>
<dbReference type="PANTHER" id="PTHR34220:SF7">
    <property type="entry name" value="SENSOR HISTIDINE KINASE YPDA"/>
    <property type="match status" value="1"/>
</dbReference>
<evidence type="ECO:0000256" key="1">
    <source>
        <dbReference type="SAM" id="Phobius"/>
    </source>
</evidence>
<feature type="domain" description="Signal transduction histidine kinase internal region" evidence="2">
    <location>
        <begin position="157"/>
        <end position="235"/>
    </location>
</feature>
<dbReference type="SUPFAM" id="SSF55874">
    <property type="entry name" value="ATPase domain of HSP90 chaperone/DNA topoisomerase II/histidine kinase"/>
    <property type="match status" value="1"/>
</dbReference>
<sequence>MTSIKQKPGLTLTATAAGALQKLPDFRNPGIALRILLLVNLLMLLSAAVQNTSLSATLSHFTEQSAFGQPALLLSLLVLYLAYPWLLRLRYSLAMLLAGGSAMLVVTLLYLAGTQMLGWDALPPLTRIWLLSLSACLITAYYLHLRYRAMSPAMAEARLQALQARIRPHFLFNSLNAVLSLVRSQPQRAEAALEDMAELFRVLMADNRELVPLAQEISLCRQYLALEKLRLDERLLVTWQMDTMPPDAMVPPLVLQPLLENAVYHGIEPLSEGGEIIIKIYTVHNDVHLLLSNPLAPEQNRTSGNKMALANIRERLALHFDVAATLSSSVRDGRYEVHIVLPYQRHRHG</sequence>
<keyword evidence="3" id="KW-0808">Transferase</keyword>
<evidence type="ECO:0000313" key="3">
    <source>
        <dbReference type="EMBL" id="ACT49285.1"/>
    </source>
</evidence>
<dbReference type="RefSeq" id="WP_015829082.1">
    <property type="nucleotide sequence ID" value="NC_012969.1"/>
</dbReference>
<dbReference type="InterPro" id="IPR036890">
    <property type="entry name" value="HATPase_C_sf"/>
</dbReference>
<dbReference type="Gene3D" id="3.30.565.10">
    <property type="entry name" value="Histidine kinase-like ATPase, C-terminal domain"/>
    <property type="match status" value="1"/>
</dbReference>
<dbReference type="InterPro" id="IPR050640">
    <property type="entry name" value="Bact_2-comp_sensor_kinase"/>
</dbReference>
<dbReference type="OrthoDB" id="2514702at2"/>
<keyword evidence="1" id="KW-1133">Transmembrane helix</keyword>
<reference evidence="3 4" key="2">
    <citation type="journal article" date="2011" name="J. Bacteriol.">
        <title>Genomes of three methylotrophs from a single niche uncover genetic and metabolic divergence of Methylophilaceae.</title>
        <authorList>
            <person name="Lapidus A."/>
            <person name="Clum A."/>
            <person name="Labutti K."/>
            <person name="Kaluzhnaya M.G."/>
            <person name="Lim S."/>
            <person name="Beck D.A."/>
            <person name="Glavina Del Rio T."/>
            <person name="Nolan M."/>
            <person name="Mavromatis K."/>
            <person name="Huntemann M."/>
            <person name="Lucas S."/>
            <person name="Lidstrom M.E."/>
            <person name="Ivanova N."/>
            <person name="Chistoserdova L."/>
        </authorList>
    </citation>
    <scope>NUCLEOTIDE SEQUENCE [LARGE SCALE GENOMIC DNA]</scope>
    <source>
        <strain evidence="3 4">SIP3-4</strain>
    </source>
</reference>
<dbReference type="Proteomes" id="UP000002743">
    <property type="component" value="Chromosome"/>
</dbReference>
<organism evidence="3 4">
    <name type="scientific">Methylovorus glucosotrophus (strain SIP3-4)</name>
    <dbReference type="NCBI Taxonomy" id="582744"/>
    <lineage>
        <taxon>Bacteria</taxon>
        <taxon>Pseudomonadati</taxon>
        <taxon>Pseudomonadota</taxon>
        <taxon>Betaproteobacteria</taxon>
        <taxon>Nitrosomonadales</taxon>
        <taxon>Methylophilaceae</taxon>
        <taxon>Methylovorus</taxon>
    </lineage>
</organism>
<dbReference type="Pfam" id="PF06580">
    <property type="entry name" value="His_kinase"/>
    <property type="match status" value="1"/>
</dbReference>
<name>C6X7P3_METGS</name>
<dbReference type="STRING" id="582744.Msip34_0036"/>
<feature type="transmembrane region" description="Helical" evidence="1">
    <location>
        <begin position="93"/>
        <end position="113"/>
    </location>
</feature>
<dbReference type="eggNOG" id="COG2972">
    <property type="taxonomic scope" value="Bacteria"/>
</dbReference>
<feature type="transmembrane region" description="Helical" evidence="1">
    <location>
        <begin position="69"/>
        <end position="86"/>
    </location>
</feature>
<dbReference type="PANTHER" id="PTHR34220">
    <property type="entry name" value="SENSOR HISTIDINE KINASE YPDA"/>
    <property type="match status" value="1"/>
</dbReference>
<dbReference type="GO" id="GO:0016020">
    <property type="term" value="C:membrane"/>
    <property type="evidence" value="ECO:0007669"/>
    <property type="project" value="InterPro"/>
</dbReference>
<dbReference type="InterPro" id="IPR010559">
    <property type="entry name" value="Sig_transdc_His_kin_internal"/>
</dbReference>